<proteinExistence type="predicted"/>
<keyword evidence="8" id="KW-1185">Reference proteome</keyword>
<protein>
    <submittedName>
        <fullName evidence="7">Aminotransferase-like mobile domain-containing protein</fullName>
    </submittedName>
</protein>
<dbReference type="PANTHER" id="PTHR46632:SF16">
    <property type="entry name" value="E3 UBIQUITIN-PROTEIN LIGASE SINA-LIKE 10"/>
    <property type="match status" value="1"/>
</dbReference>
<dbReference type="OrthoDB" id="4788989at2759"/>
<evidence type="ECO:0000313" key="7">
    <source>
        <dbReference type="EMBL" id="PWA44810.1"/>
    </source>
</evidence>
<keyword evidence="7" id="KW-0808">Transferase</keyword>
<evidence type="ECO:0000313" key="8">
    <source>
        <dbReference type="Proteomes" id="UP000245207"/>
    </source>
</evidence>
<dbReference type="InterPro" id="IPR013010">
    <property type="entry name" value="Znf_SIAH"/>
</dbReference>
<gene>
    <name evidence="7" type="ORF">CTI12_AA523200</name>
</gene>
<dbReference type="InterPro" id="IPR044286">
    <property type="entry name" value="SINL_plant"/>
</dbReference>
<comment type="caution">
    <text evidence="7">The sequence shown here is derived from an EMBL/GenBank/DDBJ whole genome shotgun (WGS) entry which is preliminary data.</text>
</comment>
<keyword evidence="3" id="KW-0862">Zinc</keyword>
<sequence length="438" mass="49649">MVLQCQNGHLACCSCCSKANTTCLVCYSVGYVYKRCRGLEVAIESITRISCFKETMAAYNNRKSEPEPMCHPHSFREDDDELIPIADVELDSLMSEEEADEDELEIEGKNPQQYVTCLLHTTNNENEALQVVLRDPEILDCMICSSLLFPPVFQCEMGHVACSSCWCELKGICLCCMPIGINNNRCRGFEKFIESISSISCKNAESGCKKTVPYNKKRKHEQSCPHATCDCSHPSCSFAGSFKSLYIHFGIMHTASTTRFTYNTTFSICMEIDRKHIFLQEQNENVIFILNHEVQEHGRAFNIDCVGVGCFKGGFVYQLTAKSMETCLLLRSAPEIYTTWSKDTPRKCNLTVPSGFADYKGLLSLSVCIKKKVISSEFEEEMEKVRIEYFPNLDGRLKVTLTNLDMFYCSTCFKPLRRPVIQVIRLVPVSSSEAFQER</sequence>
<dbReference type="InterPro" id="IPR013083">
    <property type="entry name" value="Znf_RING/FYVE/PHD"/>
</dbReference>
<keyword evidence="7" id="KW-0032">Aminotransferase</keyword>
<dbReference type="PROSITE" id="PS51081">
    <property type="entry name" value="ZF_SIAH"/>
    <property type="match status" value="1"/>
</dbReference>
<reference evidence="7 8" key="1">
    <citation type="journal article" date="2018" name="Mol. Plant">
        <title>The genome of Artemisia annua provides insight into the evolution of Asteraceae family and artemisinin biosynthesis.</title>
        <authorList>
            <person name="Shen Q."/>
            <person name="Zhang L."/>
            <person name="Liao Z."/>
            <person name="Wang S."/>
            <person name="Yan T."/>
            <person name="Shi P."/>
            <person name="Liu M."/>
            <person name="Fu X."/>
            <person name="Pan Q."/>
            <person name="Wang Y."/>
            <person name="Lv Z."/>
            <person name="Lu X."/>
            <person name="Zhang F."/>
            <person name="Jiang W."/>
            <person name="Ma Y."/>
            <person name="Chen M."/>
            <person name="Hao X."/>
            <person name="Li L."/>
            <person name="Tang Y."/>
            <person name="Lv G."/>
            <person name="Zhou Y."/>
            <person name="Sun X."/>
            <person name="Brodelius P.E."/>
            <person name="Rose J.K.C."/>
            <person name="Tang K."/>
        </authorList>
    </citation>
    <scope>NUCLEOTIDE SEQUENCE [LARGE SCALE GENOMIC DNA]</scope>
    <source>
        <strain evidence="8">cv. Huhao1</strain>
        <tissue evidence="7">Leaf</tissue>
    </source>
</reference>
<evidence type="ECO:0000259" key="6">
    <source>
        <dbReference type="PROSITE" id="PS51081"/>
    </source>
</evidence>
<dbReference type="GO" id="GO:0008483">
    <property type="term" value="F:transaminase activity"/>
    <property type="evidence" value="ECO:0007669"/>
    <property type="project" value="UniProtKB-KW"/>
</dbReference>
<dbReference type="Pfam" id="PF21361">
    <property type="entry name" value="Sina_ZnF"/>
    <property type="match status" value="1"/>
</dbReference>
<name>A0A2U1L725_ARTAN</name>
<dbReference type="UniPathway" id="UPA00143"/>
<dbReference type="Proteomes" id="UP000245207">
    <property type="component" value="Unassembled WGS sequence"/>
</dbReference>
<comment type="function">
    <text evidence="4">E3 ubiquitin-protein ligase that mediates ubiquitination and subsequent proteasomal degradation of target proteins. E3 ubiquitin ligases accept ubiquitin from an E2 ubiquitin-conjugating enzyme in the form of a thioester and then directly transfers the ubiquitin to targeted substrates. It probably triggers the ubiquitin-mediated degradation of different substrates.</text>
</comment>
<accession>A0A2U1L725</accession>
<evidence type="ECO:0000256" key="5">
    <source>
        <dbReference type="PROSITE-ProRule" id="PRU00455"/>
    </source>
</evidence>
<evidence type="ECO:0000256" key="2">
    <source>
        <dbReference type="ARBA" id="ARBA00022771"/>
    </source>
</evidence>
<dbReference type="GO" id="GO:0016567">
    <property type="term" value="P:protein ubiquitination"/>
    <property type="evidence" value="ECO:0007669"/>
    <property type="project" value="UniProtKB-UniPathway"/>
</dbReference>
<feature type="domain" description="SIAH-type" evidence="6">
    <location>
        <begin position="196"/>
        <end position="254"/>
    </location>
</feature>
<dbReference type="AlphaFoldDB" id="A0A2U1L725"/>
<dbReference type="SUPFAM" id="SSF49599">
    <property type="entry name" value="TRAF domain-like"/>
    <property type="match status" value="1"/>
</dbReference>
<dbReference type="EMBL" id="PKPP01011090">
    <property type="protein sequence ID" value="PWA44810.1"/>
    <property type="molecule type" value="Genomic_DNA"/>
</dbReference>
<dbReference type="GO" id="GO:0008270">
    <property type="term" value="F:zinc ion binding"/>
    <property type="evidence" value="ECO:0007669"/>
    <property type="project" value="UniProtKB-KW"/>
</dbReference>
<organism evidence="7 8">
    <name type="scientific">Artemisia annua</name>
    <name type="common">Sweet wormwood</name>
    <dbReference type="NCBI Taxonomy" id="35608"/>
    <lineage>
        <taxon>Eukaryota</taxon>
        <taxon>Viridiplantae</taxon>
        <taxon>Streptophyta</taxon>
        <taxon>Embryophyta</taxon>
        <taxon>Tracheophyta</taxon>
        <taxon>Spermatophyta</taxon>
        <taxon>Magnoliopsida</taxon>
        <taxon>eudicotyledons</taxon>
        <taxon>Gunneridae</taxon>
        <taxon>Pentapetalae</taxon>
        <taxon>asterids</taxon>
        <taxon>campanulids</taxon>
        <taxon>Asterales</taxon>
        <taxon>Asteraceae</taxon>
        <taxon>Asteroideae</taxon>
        <taxon>Anthemideae</taxon>
        <taxon>Artemisiinae</taxon>
        <taxon>Artemisia</taxon>
    </lineage>
</organism>
<evidence type="ECO:0000256" key="3">
    <source>
        <dbReference type="ARBA" id="ARBA00022833"/>
    </source>
</evidence>
<keyword evidence="2 5" id="KW-0863">Zinc-finger</keyword>
<evidence type="ECO:0000256" key="4">
    <source>
        <dbReference type="ARBA" id="ARBA00024004"/>
    </source>
</evidence>
<dbReference type="PANTHER" id="PTHR46632">
    <property type="entry name" value="E3 UBIQUITIN-PROTEIN LIGASE SINA-LIKE 4"/>
    <property type="match status" value="1"/>
</dbReference>
<keyword evidence="1" id="KW-0479">Metal-binding</keyword>
<dbReference type="STRING" id="35608.A0A2U1L725"/>
<evidence type="ECO:0000256" key="1">
    <source>
        <dbReference type="ARBA" id="ARBA00022723"/>
    </source>
</evidence>
<dbReference type="Gene3D" id="3.30.40.10">
    <property type="entry name" value="Zinc/RING finger domain, C3HC4 (zinc finger)"/>
    <property type="match status" value="1"/>
</dbReference>